<evidence type="ECO:0000313" key="9">
    <source>
        <dbReference type="Proteomes" id="UP000223606"/>
    </source>
</evidence>
<dbReference type="InterPro" id="IPR000873">
    <property type="entry name" value="AMP-dep_synth/lig_dom"/>
</dbReference>
<dbReference type="SUPFAM" id="SSF56801">
    <property type="entry name" value="Acetyl-CoA synthetase-like"/>
    <property type="match status" value="1"/>
</dbReference>
<feature type="domain" description="Acetyl-coenzyme A synthetase N-terminal" evidence="7">
    <location>
        <begin position="38"/>
        <end position="92"/>
    </location>
</feature>
<dbReference type="GO" id="GO:0005524">
    <property type="term" value="F:ATP binding"/>
    <property type="evidence" value="ECO:0007669"/>
    <property type="project" value="UniProtKB-KW"/>
</dbReference>
<evidence type="ECO:0000256" key="2">
    <source>
        <dbReference type="ARBA" id="ARBA00022598"/>
    </source>
</evidence>
<dbReference type="GO" id="GO:0003987">
    <property type="term" value="F:acetate-CoA ligase activity"/>
    <property type="evidence" value="ECO:0007669"/>
    <property type="project" value="UniProtKB-EC"/>
</dbReference>
<dbReference type="GO" id="GO:0006629">
    <property type="term" value="P:lipid metabolic process"/>
    <property type="evidence" value="ECO:0007669"/>
    <property type="project" value="InterPro"/>
</dbReference>
<dbReference type="Proteomes" id="UP000223606">
    <property type="component" value="Chromosome 1"/>
</dbReference>
<evidence type="ECO:0000259" key="6">
    <source>
        <dbReference type="Pfam" id="PF13193"/>
    </source>
</evidence>
<keyword evidence="9" id="KW-1185">Reference proteome</keyword>
<dbReference type="RefSeq" id="WP_099558457.1">
    <property type="nucleotide sequence ID" value="NZ_LT960614.1"/>
</dbReference>
<feature type="domain" description="AMP-dependent synthetase/ligase" evidence="5">
    <location>
        <begin position="102"/>
        <end position="480"/>
    </location>
</feature>
<dbReference type="OrthoDB" id="9803968at2"/>
<dbReference type="GO" id="GO:0030729">
    <property type="term" value="F:acetoacetate-CoA ligase activity"/>
    <property type="evidence" value="ECO:0007669"/>
    <property type="project" value="InterPro"/>
</dbReference>
<evidence type="ECO:0000256" key="4">
    <source>
        <dbReference type="ARBA" id="ARBA00022840"/>
    </source>
</evidence>
<dbReference type="InterPro" id="IPR025110">
    <property type="entry name" value="AMP-bd_C"/>
</dbReference>
<evidence type="ECO:0000259" key="5">
    <source>
        <dbReference type="Pfam" id="PF00501"/>
    </source>
</evidence>
<dbReference type="InterPro" id="IPR005914">
    <property type="entry name" value="Acac_CoA_synth"/>
</dbReference>
<keyword evidence="4" id="KW-0067">ATP-binding</keyword>
<reference evidence="9" key="1">
    <citation type="submission" date="2017-09" db="EMBL/GenBank/DDBJ databases">
        <title>Genome sequence of Nannocystis excedens DSM 71.</title>
        <authorList>
            <person name="Blom J."/>
        </authorList>
    </citation>
    <scope>NUCLEOTIDE SEQUENCE [LARGE SCALE GENOMIC DNA]</scope>
    <source>
        <strain evidence="9">type strain: E19</strain>
    </source>
</reference>
<dbReference type="CDD" id="cd05943">
    <property type="entry name" value="AACS"/>
    <property type="match status" value="1"/>
</dbReference>
<evidence type="ECO:0000259" key="7">
    <source>
        <dbReference type="Pfam" id="PF16177"/>
    </source>
</evidence>
<comment type="similarity">
    <text evidence="1">Belongs to the ATP-dependent AMP-binding enzyme family.</text>
</comment>
<name>A0A2C9DD62_9HYPH</name>
<gene>
    <name evidence="8" type="primary">acsA_3</name>
    <name evidence="8" type="ORF">HDIA_4696</name>
</gene>
<dbReference type="InterPro" id="IPR045851">
    <property type="entry name" value="AMP-bd_C_sf"/>
</dbReference>
<dbReference type="EC" id="6.2.1.1" evidence="8"/>
<dbReference type="PANTHER" id="PTHR42921">
    <property type="entry name" value="ACETOACETYL-COA SYNTHETASE"/>
    <property type="match status" value="1"/>
</dbReference>
<accession>A0A2C9DD62</accession>
<dbReference type="InterPro" id="IPR032387">
    <property type="entry name" value="ACAS_N"/>
</dbReference>
<organism evidence="8 9">
    <name type="scientific">Hartmannibacter diazotrophicus</name>
    <dbReference type="NCBI Taxonomy" id="1482074"/>
    <lineage>
        <taxon>Bacteria</taxon>
        <taxon>Pseudomonadati</taxon>
        <taxon>Pseudomonadota</taxon>
        <taxon>Alphaproteobacteria</taxon>
        <taxon>Hyphomicrobiales</taxon>
        <taxon>Pleomorphomonadaceae</taxon>
        <taxon>Hartmannibacter</taxon>
    </lineage>
</organism>
<dbReference type="NCBIfam" id="TIGR01217">
    <property type="entry name" value="ac_ac_CoA_syn"/>
    <property type="match status" value="1"/>
</dbReference>
<keyword evidence="2 8" id="KW-0436">Ligase</keyword>
<dbReference type="InterPro" id="IPR042099">
    <property type="entry name" value="ANL_N_sf"/>
</dbReference>
<dbReference type="Gene3D" id="3.30.300.30">
    <property type="match status" value="1"/>
</dbReference>
<dbReference type="PROSITE" id="PS00455">
    <property type="entry name" value="AMP_BINDING"/>
    <property type="match status" value="1"/>
</dbReference>
<evidence type="ECO:0000256" key="3">
    <source>
        <dbReference type="ARBA" id="ARBA00022741"/>
    </source>
</evidence>
<dbReference type="Pfam" id="PF16177">
    <property type="entry name" value="ACAS_N"/>
    <property type="match status" value="1"/>
</dbReference>
<feature type="domain" description="AMP-binding enzyme C-terminal" evidence="6">
    <location>
        <begin position="544"/>
        <end position="614"/>
    </location>
</feature>
<dbReference type="Pfam" id="PF13193">
    <property type="entry name" value="AMP-binding_C"/>
    <property type="match status" value="1"/>
</dbReference>
<evidence type="ECO:0000313" key="8">
    <source>
        <dbReference type="EMBL" id="SON58237.1"/>
    </source>
</evidence>
<dbReference type="Gene3D" id="3.40.50.12780">
    <property type="entry name" value="N-terminal domain of ligase-like"/>
    <property type="match status" value="1"/>
</dbReference>
<dbReference type="PANTHER" id="PTHR42921:SF1">
    <property type="entry name" value="ACETOACETYL-COA SYNTHETASE"/>
    <property type="match status" value="1"/>
</dbReference>
<dbReference type="Pfam" id="PF00501">
    <property type="entry name" value="AMP-binding"/>
    <property type="match status" value="1"/>
</dbReference>
<dbReference type="InterPro" id="IPR020845">
    <property type="entry name" value="AMP-binding_CS"/>
</dbReference>
<dbReference type="KEGG" id="hdi:HDIA_4696"/>
<dbReference type="EMBL" id="LT960614">
    <property type="protein sequence ID" value="SON58237.1"/>
    <property type="molecule type" value="Genomic_DNA"/>
</dbReference>
<proteinExistence type="inferred from homology"/>
<sequence>MSENALWSPSEERIEAAQMTAFLHFCEARLGRAFADSRDLHQWSITDPGAFWDAIWDFCGVIGDKGAERLADGDKMPGARFFPEASLNFAENLLRDGDTDDALVFWGEDKARARWSFNDLKATVSRLQKAMQAMGISAGDRVAALMPNMPETIAFMLATTSIGAVWSSASPDFGPRGVLDRFGQIEPKLFVTVDGYWYASKRIEIGDKLKEIVPQLPSAEKVVIVPYLGIADEVASSVERTETLETFVAPFEAGPMHFARLPFDHPLYILFSSGTTGVPKCIVHRAGGVLLQHLKEHKLHADTRPGDRVFYFTTCGWMMWNWLVGGLAAGATLLLFDGSPFHPGPEVLFDLADAERMTLFGTSAKYIDAVKKAGLMPVSSHSLDSVRAICSTGSPLAPESFDFVYQGIKADVHLASISGGTDIVSCFVLGDPTRPVYKGEIQGPGLGMAVEVWNDEGGPAVVGEKGELVCVKPFPVMPLYFWNDPDNAKYRAAYFDRFDNVWCHGDFAEVTAHGGLVIHGRSDATLNPGGVRIGTAEIYAQVEQIEEVLEAICIGQDFDGDVRVVLFVRLKPGAELTGDLEKRIRTKIRTGASPRHVPAKIVAVTDIPRTKSGKITELAVRDVVHGREIKNKEALANPEALDLYRDLPELAG</sequence>
<keyword evidence="3" id="KW-0547">Nucleotide-binding</keyword>
<evidence type="ECO:0000256" key="1">
    <source>
        <dbReference type="ARBA" id="ARBA00006432"/>
    </source>
</evidence>
<protein>
    <submittedName>
        <fullName evidence="8">Acetyl-coenzyme A synthetase</fullName>
        <ecNumber evidence="8">6.2.1.1</ecNumber>
    </submittedName>
</protein>
<dbReference type="NCBIfam" id="NF002937">
    <property type="entry name" value="PRK03584.1"/>
    <property type="match status" value="1"/>
</dbReference>
<dbReference type="AlphaFoldDB" id="A0A2C9DD62"/>